<dbReference type="FunFam" id="3.40.33.10:FF:000007">
    <property type="entry name" value="Venom allergen"/>
    <property type="match status" value="1"/>
</dbReference>
<dbReference type="Proteomes" id="UP000095300">
    <property type="component" value="Unassembled WGS sequence"/>
</dbReference>
<dbReference type="InterPro" id="IPR001283">
    <property type="entry name" value="CRISP-related"/>
</dbReference>
<evidence type="ECO:0000259" key="7">
    <source>
        <dbReference type="SMART" id="SM00198"/>
    </source>
</evidence>
<dbReference type="InterPro" id="IPR002413">
    <property type="entry name" value="V5_allergen-like"/>
</dbReference>
<dbReference type="EnsemblMetazoa" id="SCAU005873-RA">
    <property type="protein sequence ID" value="SCAU005873-PA"/>
    <property type="gene ID" value="SCAU005873"/>
</dbReference>
<feature type="signal peptide" evidence="6">
    <location>
        <begin position="1"/>
        <end position="19"/>
    </location>
</feature>
<dbReference type="OrthoDB" id="414826at2759"/>
<comment type="subcellular location">
    <subcellularLocation>
        <location evidence="1">Secreted</location>
    </subcellularLocation>
</comment>
<organism evidence="8 9">
    <name type="scientific">Stomoxys calcitrans</name>
    <name type="common">Stable fly</name>
    <name type="synonym">Conops calcitrans</name>
    <dbReference type="NCBI Taxonomy" id="35570"/>
    <lineage>
        <taxon>Eukaryota</taxon>
        <taxon>Metazoa</taxon>
        <taxon>Ecdysozoa</taxon>
        <taxon>Arthropoda</taxon>
        <taxon>Hexapoda</taxon>
        <taxon>Insecta</taxon>
        <taxon>Pterygota</taxon>
        <taxon>Neoptera</taxon>
        <taxon>Endopterygota</taxon>
        <taxon>Diptera</taxon>
        <taxon>Brachycera</taxon>
        <taxon>Muscomorpha</taxon>
        <taxon>Muscoidea</taxon>
        <taxon>Muscidae</taxon>
        <taxon>Stomoxys</taxon>
    </lineage>
</organism>
<dbReference type="STRING" id="35570.A0A1I8P8Q9"/>
<dbReference type="KEGG" id="scac:106085689"/>
<feature type="chain" id="PRO_5009326362" description="Venom allergen-1" evidence="6">
    <location>
        <begin position="20"/>
        <end position="250"/>
    </location>
</feature>
<proteinExistence type="inferred from homology"/>
<dbReference type="SMART" id="SM00198">
    <property type="entry name" value="SCP"/>
    <property type="match status" value="1"/>
</dbReference>
<evidence type="ECO:0000256" key="6">
    <source>
        <dbReference type="SAM" id="SignalP"/>
    </source>
</evidence>
<evidence type="ECO:0000256" key="4">
    <source>
        <dbReference type="ARBA" id="ARBA00022729"/>
    </source>
</evidence>
<dbReference type="Pfam" id="PF00188">
    <property type="entry name" value="CAP"/>
    <property type="match status" value="1"/>
</dbReference>
<dbReference type="PRINTS" id="PR00838">
    <property type="entry name" value="V5ALLERGEN"/>
</dbReference>
<accession>A0A1I8P8Q9</accession>
<gene>
    <name evidence="8" type="primary">106085689</name>
</gene>
<reference evidence="8" key="1">
    <citation type="submission" date="2020-05" db="UniProtKB">
        <authorList>
            <consortium name="EnsemblMetazoa"/>
        </authorList>
    </citation>
    <scope>IDENTIFICATION</scope>
    <source>
        <strain evidence="8">USDA</strain>
    </source>
</reference>
<evidence type="ECO:0000313" key="9">
    <source>
        <dbReference type="Proteomes" id="UP000095300"/>
    </source>
</evidence>
<dbReference type="InterPro" id="IPR035940">
    <property type="entry name" value="CAP_sf"/>
</dbReference>
<dbReference type="VEuPathDB" id="VectorBase:SCAU005873"/>
<evidence type="ECO:0000256" key="5">
    <source>
        <dbReference type="ARBA" id="ARBA00068306"/>
    </source>
</evidence>
<evidence type="ECO:0000256" key="1">
    <source>
        <dbReference type="ARBA" id="ARBA00004613"/>
    </source>
</evidence>
<dbReference type="Gene3D" id="3.40.33.10">
    <property type="entry name" value="CAP"/>
    <property type="match status" value="1"/>
</dbReference>
<dbReference type="SUPFAM" id="SSF55797">
    <property type="entry name" value="PR-1-like"/>
    <property type="match status" value="1"/>
</dbReference>
<sequence>MYPIAVSMCFMAILGMAVATDYCSSSLCGGSTHIACGNNGQFASSCPSNAALVDINPYKSYILDYHNEKRNLIAGGTVANHDAACRMATTQWDDELAKLAALNVRQCKMAHDKCRNTDTFHYAGQNLAYRTYSGSPKYEELLKITMDMWYDEVSLSNMGYINSYPSAGVGIGHFTVMVNEKNIRVGCAAATYGTSKQTFLIACNYARTNVATLPTYTSCGTPGSSCTSGKNSKYPNLCSESESYDPNNLS</sequence>
<keyword evidence="3" id="KW-0964">Secreted</keyword>
<keyword evidence="9" id="KW-1185">Reference proteome</keyword>
<evidence type="ECO:0000256" key="3">
    <source>
        <dbReference type="ARBA" id="ARBA00022525"/>
    </source>
</evidence>
<evidence type="ECO:0000313" key="8">
    <source>
        <dbReference type="EnsemblMetazoa" id="SCAU005873-PA"/>
    </source>
</evidence>
<name>A0A1I8P8Q9_STOCA</name>
<dbReference type="AlphaFoldDB" id="A0A1I8P8Q9"/>
<protein>
    <recommendedName>
        <fullName evidence="5">Venom allergen-1</fullName>
    </recommendedName>
</protein>
<dbReference type="InterPro" id="IPR014044">
    <property type="entry name" value="CAP_dom"/>
</dbReference>
<dbReference type="CDD" id="cd05380">
    <property type="entry name" value="CAP_euk"/>
    <property type="match status" value="1"/>
</dbReference>
<dbReference type="PANTHER" id="PTHR10334">
    <property type="entry name" value="CYSTEINE-RICH SECRETORY PROTEIN-RELATED"/>
    <property type="match status" value="1"/>
</dbReference>
<dbReference type="GO" id="GO:0005576">
    <property type="term" value="C:extracellular region"/>
    <property type="evidence" value="ECO:0007669"/>
    <property type="project" value="UniProtKB-SubCell"/>
</dbReference>
<evidence type="ECO:0000256" key="2">
    <source>
        <dbReference type="ARBA" id="ARBA00009923"/>
    </source>
</evidence>
<dbReference type="InterPro" id="IPR034763">
    <property type="entry name" value="P14a_insect"/>
</dbReference>
<keyword evidence="4 6" id="KW-0732">Signal</keyword>
<feature type="domain" description="SCP" evidence="7">
    <location>
        <begin position="57"/>
        <end position="212"/>
    </location>
</feature>
<dbReference type="PIRSF" id="PIRSF038921">
    <property type="entry name" value="P14a"/>
    <property type="match status" value="1"/>
</dbReference>
<comment type="similarity">
    <text evidence="2">Belongs to the CRISP family.</text>
</comment>